<dbReference type="InterPro" id="IPR036138">
    <property type="entry name" value="PBP_dimer_sf"/>
</dbReference>
<dbReference type="Pfam" id="PF00905">
    <property type="entry name" value="Transpeptidase"/>
    <property type="match status" value="1"/>
</dbReference>
<dbReference type="Proteomes" id="UP000654279">
    <property type="component" value="Unassembled WGS sequence"/>
</dbReference>
<comment type="similarity">
    <text evidence="2">Belongs to the transpeptidase family.</text>
</comment>
<dbReference type="PANTHER" id="PTHR30627:SF25">
    <property type="entry name" value="PENICILLIN-BINDING PROTEIN 3"/>
    <property type="match status" value="1"/>
</dbReference>
<dbReference type="Gene3D" id="3.40.710.10">
    <property type="entry name" value="DD-peptidase/beta-lactamase superfamily"/>
    <property type="match status" value="1"/>
</dbReference>
<dbReference type="GO" id="GO:0071972">
    <property type="term" value="F:peptidoglycan L,D-transpeptidase activity"/>
    <property type="evidence" value="ECO:0007669"/>
    <property type="project" value="TreeGrafter"/>
</dbReference>
<dbReference type="PROSITE" id="PS51257">
    <property type="entry name" value="PROKAR_LIPOPROTEIN"/>
    <property type="match status" value="1"/>
</dbReference>
<proteinExistence type="inferred from homology"/>
<dbReference type="SUPFAM" id="SSF56519">
    <property type="entry name" value="Penicillin binding protein dimerisation domain"/>
    <property type="match status" value="1"/>
</dbReference>
<evidence type="ECO:0000259" key="5">
    <source>
        <dbReference type="Pfam" id="PF03717"/>
    </source>
</evidence>
<feature type="domain" description="Penicillin-binding protein dimerisation" evidence="5">
    <location>
        <begin position="154"/>
        <end position="323"/>
    </location>
</feature>
<accession>A0A926CZW6</accession>
<reference evidence="7" key="1">
    <citation type="submission" date="2020-08" db="EMBL/GenBank/DDBJ databases">
        <title>Genome public.</title>
        <authorList>
            <person name="Liu C."/>
            <person name="Sun Q."/>
        </authorList>
    </citation>
    <scope>NUCLEOTIDE SEQUENCE</scope>
    <source>
        <strain evidence="7">NSJ-44</strain>
    </source>
</reference>
<evidence type="ECO:0008006" key="9">
    <source>
        <dbReference type="Google" id="ProtNLM"/>
    </source>
</evidence>
<dbReference type="InterPro" id="IPR032710">
    <property type="entry name" value="NTF2-like_dom_sf"/>
</dbReference>
<feature type="domain" description="NTF2-like N-terminal transpeptidase" evidence="6">
    <location>
        <begin position="33"/>
        <end position="147"/>
    </location>
</feature>
<comment type="caution">
    <text evidence="7">The sequence shown here is derived from an EMBL/GenBank/DDBJ whole genome shotgun (WGS) entry which is preliminary data.</text>
</comment>
<dbReference type="GO" id="GO:0005886">
    <property type="term" value="C:plasma membrane"/>
    <property type="evidence" value="ECO:0007669"/>
    <property type="project" value="TreeGrafter"/>
</dbReference>
<dbReference type="GO" id="GO:0071555">
    <property type="term" value="P:cell wall organization"/>
    <property type="evidence" value="ECO:0007669"/>
    <property type="project" value="TreeGrafter"/>
</dbReference>
<organism evidence="7 8">
    <name type="scientific">Luoshenia tenuis</name>
    <dbReference type="NCBI Taxonomy" id="2763654"/>
    <lineage>
        <taxon>Bacteria</taxon>
        <taxon>Bacillati</taxon>
        <taxon>Bacillota</taxon>
        <taxon>Clostridia</taxon>
        <taxon>Christensenellales</taxon>
        <taxon>Christensenellaceae</taxon>
        <taxon>Luoshenia</taxon>
    </lineage>
</organism>
<evidence type="ECO:0000259" key="6">
    <source>
        <dbReference type="Pfam" id="PF05223"/>
    </source>
</evidence>
<dbReference type="InterPro" id="IPR012338">
    <property type="entry name" value="Beta-lactam/transpept-like"/>
</dbReference>
<dbReference type="AlphaFoldDB" id="A0A926CZW6"/>
<evidence type="ECO:0000256" key="1">
    <source>
        <dbReference type="ARBA" id="ARBA00004370"/>
    </source>
</evidence>
<dbReference type="InterPro" id="IPR005311">
    <property type="entry name" value="PBP_dimer"/>
</dbReference>
<gene>
    <name evidence="7" type="ORF">H8699_04290</name>
</gene>
<dbReference type="GO" id="GO:0046677">
    <property type="term" value="P:response to antibiotic"/>
    <property type="evidence" value="ECO:0007669"/>
    <property type="project" value="InterPro"/>
</dbReference>
<dbReference type="Gene3D" id="3.10.450.100">
    <property type="entry name" value="NTF2-like, domain 1"/>
    <property type="match status" value="1"/>
</dbReference>
<dbReference type="Gene3D" id="3.30.1390.30">
    <property type="entry name" value="Penicillin-binding protein 2a, domain 3"/>
    <property type="match status" value="1"/>
</dbReference>
<name>A0A926CZW6_9FIRM</name>
<dbReference type="GO" id="GO:0008658">
    <property type="term" value="F:penicillin binding"/>
    <property type="evidence" value="ECO:0007669"/>
    <property type="project" value="InterPro"/>
</dbReference>
<dbReference type="SUPFAM" id="SSF54427">
    <property type="entry name" value="NTF2-like"/>
    <property type="match status" value="1"/>
</dbReference>
<evidence type="ECO:0000313" key="8">
    <source>
        <dbReference type="Proteomes" id="UP000654279"/>
    </source>
</evidence>
<feature type="domain" description="Penicillin-binding protein transpeptidase" evidence="4">
    <location>
        <begin position="364"/>
        <end position="679"/>
    </location>
</feature>
<dbReference type="InterPro" id="IPR001460">
    <property type="entry name" value="PCN-bd_Tpept"/>
</dbReference>
<evidence type="ECO:0000256" key="3">
    <source>
        <dbReference type="ARBA" id="ARBA00023136"/>
    </source>
</evidence>
<dbReference type="PANTHER" id="PTHR30627">
    <property type="entry name" value="PEPTIDOGLYCAN D,D-TRANSPEPTIDASE"/>
    <property type="match status" value="1"/>
</dbReference>
<evidence type="ECO:0000256" key="2">
    <source>
        <dbReference type="ARBA" id="ARBA00007171"/>
    </source>
</evidence>
<dbReference type="InterPro" id="IPR050515">
    <property type="entry name" value="Beta-lactam/transpept"/>
</dbReference>
<dbReference type="Pfam" id="PF03717">
    <property type="entry name" value="PBP_dimer"/>
    <property type="match status" value="1"/>
</dbReference>
<keyword evidence="8" id="KW-1185">Reference proteome</keyword>
<dbReference type="InterPro" id="IPR007887">
    <property type="entry name" value="MecA_N"/>
</dbReference>
<dbReference type="SUPFAM" id="SSF56601">
    <property type="entry name" value="beta-lactamase/transpeptidase-like"/>
    <property type="match status" value="1"/>
</dbReference>
<comment type="subcellular location">
    <subcellularLocation>
        <location evidence="1">Membrane</location>
    </subcellularLocation>
</comment>
<keyword evidence="3" id="KW-0472">Membrane</keyword>
<dbReference type="EMBL" id="JACRSO010000001">
    <property type="protein sequence ID" value="MBC8528656.1"/>
    <property type="molecule type" value="Genomic_DNA"/>
</dbReference>
<evidence type="ECO:0000259" key="4">
    <source>
        <dbReference type="Pfam" id="PF00905"/>
    </source>
</evidence>
<dbReference type="RefSeq" id="WP_249284633.1">
    <property type="nucleotide sequence ID" value="NZ_JACRSO010000001.1"/>
</dbReference>
<protein>
    <recommendedName>
        <fullName evidence="9">Penicillin-binding protein</fullName>
    </recommendedName>
</protein>
<dbReference type="Pfam" id="PF05223">
    <property type="entry name" value="MecA_N"/>
    <property type="match status" value="1"/>
</dbReference>
<sequence>MHKRMGALAISFILLCQLLLLSGCGIGAQEAEQAAAQRYHQLWAKRDYQGMYDMLDTVTQRSVTFEDFEQAHRKIYDPIGIEAIAAEMVGEMRKSETRAYEKFKLTYTAGDYGEVSYDMELPLVKQNGEWKVQWDYSLVLPGMEADDELRTVTTQGKRGEIFTSDGELLAQNGYASTVYVLPDKVEDETALVSSLSAALEMEAEKITEILNSKETQRDGLAIIKAYPYGKMSDELRTQLGEIAGVGIDEKMYTPQRIYPHGDMLAHVIGYMGVASEEELAKLDPEIYGADERIGKTGLEAAYESQLRGKNGKEVRLYSSDGRLKLTVCKIAAEDGLDLILNINYKLQSRAEKLLKENIDEGNSGAVVVLNPKTGAVEALASYPTFDLNLFALGIDQATWDQLNDENGNQPLFSRAFQGLYAPGSTIKPFTAAIGMESGAITKDYVFTGNIVNRRWKPNDPSWIYPPITRYSDYAQPYNMENSMMHSDNIYYADVAMKVGSDGFTEYLKKIGFGERMPFDLSVGKAQISNSGEMENEKFLADCGYGQGEMLITPLQLNVLFSCFANGGTAMKPFLVKETRRMEDKDYVLVSSTEPEVYLENIVSEASMEVLQPILRKVVTSGTGISCAPAGMGVSGKTGTAEVGTLKKHEINWFTGYVSDGSFDRAVCVMIDAIDGNTTSKSVIAQNMFLP</sequence>
<evidence type="ECO:0000313" key="7">
    <source>
        <dbReference type="EMBL" id="MBC8528656.1"/>
    </source>
</evidence>
<dbReference type="Gene3D" id="3.90.1310.10">
    <property type="entry name" value="Penicillin-binding protein 2a (Domain 2)"/>
    <property type="match status" value="1"/>
</dbReference>